<protein>
    <submittedName>
        <fullName evidence="1">Uncharacterized protein</fullName>
    </submittedName>
</protein>
<dbReference type="Proteomes" id="UP001060085">
    <property type="component" value="Linkage Group LG08"/>
</dbReference>
<organism evidence="1 2">
    <name type="scientific">Catharanthus roseus</name>
    <name type="common">Madagascar periwinkle</name>
    <name type="synonym">Vinca rosea</name>
    <dbReference type="NCBI Taxonomy" id="4058"/>
    <lineage>
        <taxon>Eukaryota</taxon>
        <taxon>Viridiplantae</taxon>
        <taxon>Streptophyta</taxon>
        <taxon>Embryophyta</taxon>
        <taxon>Tracheophyta</taxon>
        <taxon>Spermatophyta</taxon>
        <taxon>Magnoliopsida</taxon>
        <taxon>eudicotyledons</taxon>
        <taxon>Gunneridae</taxon>
        <taxon>Pentapetalae</taxon>
        <taxon>asterids</taxon>
        <taxon>lamiids</taxon>
        <taxon>Gentianales</taxon>
        <taxon>Apocynaceae</taxon>
        <taxon>Rauvolfioideae</taxon>
        <taxon>Vinceae</taxon>
        <taxon>Catharanthinae</taxon>
        <taxon>Catharanthus</taxon>
    </lineage>
</organism>
<name>A0ACB9ZM93_CATRO</name>
<gene>
    <name evidence="1" type="ORF">M9H77_34214</name>
</gene>
<dbReference type="EMBL" id="CM044708">
    <property type="protein sequence ID" value="KAI5648209.1"/>
    <property type="molecule type" value="Genomic_DNA"/>
</dbReference>
<reference evidence="2" key="1">
    <citation type="journal article" date="2023" name="Nat. Plants">
        <title>Single-cell RNA sequencing provides a high-resolution roadmap for understanding the multicellular compartmentation of specialized metabolism.</title>
        <authorList>
            <person name="Sun S."/>
            <person name="Shen X."/>
            <person name="Li Y."/>
            <person name="Li Y."/>
            <person name="Wang S."/>
            <person name="Li R."/>
            <person name="Zhang H."/>
            <person name="Shen G."/>
            <person name="Guo B."/>
            <person name="Wei J."/>
            <person name="Xu J."/>
            <person name="St-Pierre B."/>
            <person name="Chen S."/>
            <person name="Sun C."/>
        </authorList>
    </citation>
    <scope>NUCLEOTIDE SEQUENCE [LARGE SCALE GENOMIC DNA]</scope>
</reference>
<evidence type="ECO:0000313" key="1">
    <source>
        <dbReference type="EMBL" id="KAI5648209.1"/>
    </source>
</evidence>
<evidence type="ECO:0000313" key="2">
    <source>
        <dbReference type="Proteomes" id="UP001060085"/>
    </source>
</evidence>
<proteinExistence type="predicted"/>
<accession>A0ACB9ZM93</accession>
<comment type="caution">
    <text evidence="1">The sequence shown here is derived from an EMBL/GenBank/DDBJ whole genome shotgun (WGS) entry which is preliminary data.</text>
</comment>
<sequence length="551" mass="61459">MEVGLMEKGEIGKTGEGFIDRSKVRILLCDNDSKSSEEVFTLLCKCSYQVTSVRSPRQVVDALNAEGPDIDIILSEVDLPMSKGLKMLKYIMRDKDLRRIPVIMMSSQDEVSIVVKCLKFGAADYLVKPLRTNELLNLWTHMWRRRRMLGLAEKNILNYDFDLVGSDPSDANTTSTTLFSDDTDDKSKKSVDPEAGPSTLQEEQTNAATAAPLEIALGFSSGCLPDIPGISDRRTGQIVAFHKKSELKIGESSAFFTYVKSSLPKGNNQDAALLQENVTRNLMTEEKLNASDQQRNACGEIPAPETKSHVDDCPSNTSIPDSFSIERSCTPPFPLEFSQGRHSNEFCQAVMQPRSESHHDVSGFHPHGAYPYYIPGVMNQVVMPPSPMYQKNMPDLHNHTSIIPQYSHIPQCSPHMPGMASFPCYPVGICLQPSQMPTTHHPWPSYGSSSPAEGKSIKVDRREAALKKFRQKRKDRCFNKKIRYVNRKKLAEGRPRVRGQFVRKVNGVNVDLNGLPASADEDYDEEDDEDDDSQVANMDSSPGDDASMCQR</sequence>
<keyword evidence="2" id="KW-1185">Reference proteome</keyword>